<dbReference type="Proteomes" id="UP001189429">
    <property type="component" value="Unassembled WGS sequence"/>
</dbReference>
<evidence type="ECO:0008006" key="3">
    <source>
        <dbReference type="Google" id="ProtNLM"/>
    </source>
</evidence>
<proteinExistence type="predicted"/>
<gene>
    <name evidence="1" type="ORF">PCOR1329_LOCUS5380</name>
</gene>
<sequence>MLEPVRWHGALYFALDDEMASVRAAAWHVLLSGTRRRELKYSKALEGIFQRLAALATMCLSDDDSCVREAAAEMLMDLMRTHSVALRWRVEGEKLTKDSVELPSVLQAFHSDRSLVLRLLCEARFGDGYALERAIAFLLEAGDSARGADEGLLREALRRLGRKHARALEPADASGCAGRRVGGGQCRALGHRLFLETARASQTAGASLAAAGDMDMGVAPLHLNSLRVERLRELLRAAAGERPALCSCIPGIDPGPASAGGGRAGATSVAAWAACLADCYAGVRHGSGGGGVAPPPRGCLRRLRHLRRACLRAARRSSGDEVCWEGHLRAVAAWAELLLAAAEALAHCEDGDAEVLLRHGSRVHVATSRLMHCFRWHGAPSGFPQVLLAFRLLSLRLLAPCEGFSGDLARCCSELGAGPGEAAGAARRAPAAFLPELSRAYFQGVLGPEARVEAHECHVCGAEGAGRPRALGAAAAAAEGGAEAGCREEAPEPVLPVRFSAALGGRLVVRVATSVRGGLALRLEYPCVAGGGAGPGHLQSTVAVPLPDAECGRRSGLEGSAPRRCEVRCEVPLGFPCALEEPGLALSLQPVLSVDGCAGAGGVAGGGAGLLARRGRVYEEVNVLPLGAPVRVLFTATAPARLGLGRGGAAQRAGEVNQP</sequence>
<evidence type="ECO:0000313" key="2">
    <source>
        <dbReference type="Proteomes" id="UP001189429"/>
    </source>
</evidence>
<accession>A0ABN9PVF0</accession>
<dbReference type="EMBL" id="CAUYUJ010001418">
    <property type="protein sequence ID" value="CAK0795832.1"/>
    <property type="molecule type" value="Genomic_DNA"/>
</dbReference>
<organism evidence="1 2">
    <name type="scientific">Prorocentrum cordatum</name>
    <dbReference type="NCBI Taxonomy" id="2364126"/>
    <lineage>
        <taxon>Eukaryota</taxon>
        <taxon>Sar</taxon>
        <taxon>Alveolata</taxon>
        <taxon>Dinophyceae</taxon>
        <taxon>Prorocentrales</taxon>
        <taxon>Prorocentraceae</taxon>
        <taxon>Prorocentrum</taxon>
    </lineage>
</organism>
<name>A0ABN9PVF0_9DINO</name>
<evidence type="ECO:0000313" key="1">
    <source>
        <dbReference type="EMBL" id="CAK0795832.1"/>
    </source>
</evidence>
<reference evidence="1" key="1">
    <citation type="submission" date="2023-10" db="EMBL/GenBank/DDBJ databases">
        <authorList>
            <person name="Chen Y."/>
            <person name="Shah S."/>
            <person name="Dougan E. K."/>
            <person name="Thang M."/>
            <person name="Chan C."/>
        </authorList>
    </citation>
    <scope>NUCLEOTIDE SEQUENCE [LARGE SCALE GENOMIC DNA]</scope>
</reference>
<keyword evidence="2" id="KW-1185">Reference proteome</keyword>
<comment type="caution">
    <text evidence="1">The sequence shown here is derived from an EMBL/GenBank/DDBJ whole genome shotgun (WGS) entry which is preliminary data.</text>
</comment>
<protein>
    <recommendedName>
        <fullName evidence="3">AP-5 complex subunit beta-1</fullName>
    </recommendedName>
</protein>